<dbReference type="InterPro" id="IPR016193">
    <property type="entry name" value="Cytidine_deaminase-like"/>
</dbReference>
<gene>
    <name evidence="6" type="ORF">ENR64_14435</name>
</gene>
<sequence>MTEANPEFMRMAIALASEGASTGQGGPFGAVIVKNGEIVATGNNRVTSTNDPTAHAEVVAIRAACNILQSWQLTGCELYTSCEPCPMCLGAIYWARPDRVYYASDRFDAAAIGFDDEFIYQEINCALPDRKIPTSQFMREEGLAVFKEWSEKTDKIEY</sequence>
<dbReference type="GO" id="GO:0047974">
    <property type="term" value="F:guanosine deaminase activity"/>
    <property type="evidence" value="ECO:0007669"/>
    <property type="project" value="TreeGrafter"/>
</dbReference>
<reference evidence="6" key="1">
    <citation type="journal article" date="2020" name="mSystems">
        <title>Genome- and Community-Level Interaction Insights into Carbon Utilization and Element Cycling Functions of Hydrothermarchaeota in Hydrothermal Sediment.</title>
        <authorList>
            <person name="Zhou Z."/>
            <person name="Liu Y."/>
            <person name="Xu W."/>
            <person name="Pan J."/>
            <person name="Luo Z.H."/>
            <person name="Li M."/>
        </authorList>
    </citation>
    <scope>NUCLEOTIDE SEQUENCE [LARGE SCALE GENOMIC DNA]</scope>
    <source>
        <strain evidence="6">SpSt-418</strain>
    </source>
</reference>
<dbReference type="Pfam" id="PF00383">
    <property type="entry name" value="dCMP_cyt_deam_1"/>
    <property type="match status" value="1"/>
</dbReference>
<dbReference type="CDD" id="cd01285">
    <property type="entry name" value="nucleoside_deaminase"/>
    <property type="match status" value="1"/>
</dbReference>
<dbReference type="PROSITE" id="PS51747">
    <property type="entry name" value="CYT_DCMP_DEAMINASES_2"/>
    <property type="match status" value="1"/>
</dbReference>
<name>A0A7C3KEE7_9CYAN</name>
<keyword evidence="3" id="KW-0378">Hydrolase</keyword>
<proteinExistence type="inferred from homology"/>
<feature type="domain" description="CMP/dCMP-type deaminase" evidence="5">
    <location>
        <begin position="3"/>
        <end position="127"/>
    </location>
</feature>
<evidence type="ECO:0000256" key="4">
    <source>
        <dbReference type="ARBA" id="ARBA00022833"/>
    </source>
</evidence>
<dbReference type="AlphaFoldDB" id="A0A7C3KEE7"/>
<accession>A0A7C3KEE7</accession>
<evidence type="ECO:0000259" key="5">
    <source>
        <dbReference type="PROSITE" id="PS51747"/>
    </source>
</evidence>
<dbReference type="InterPro" id="IPR002125">
    <property type="entry name" value="CMP_dCMP_dom"/>
</dbReference>
<comment type="similarity">
    <text evidence="1">Belongs to the cytidine and deoxycytidylate deaminase family.</text>
</comment>
<protein>
    <submittedName>
        <fullName evidence="6">Nucleoside deaminase</fullName>
    </submittedName>
</protein>
<dbReference type="InterPro" id="IPR016192">
    <property type="entry name" value="APOBEC/CMP_deaminase_Zn-bd"/>
</dbReference>
<keyword evidence="2" id="KW-0479">Metal-binding</keyword>
<dbReference type="FunFam" id="3.40.140.10:FF:000011">
    <property type="entry name" value="tRNA-specific adenosine deaminase"/>
    <property type="match status" value="1"/>
</dbReference>
<evidence type="ECO:0000256" key="2">
    <source>
        <dbReference type="ARBA" id="ARBA00022723"/>
    </source>
</evidence>
<dbReference type="PROSITE" id="PS00903">
    <property type="entry name" value="CYT_DCMP_DEAMINASES_1"/>
    <property type="match status" value="1"/>
</dbReference>
<keyword evidence="4" id="KW-0862">Zinc</keyword>
<dbReference type="GO" id="GO:0008270">
    <property type="term" value="F:zinc ion binding"/>
    <property type="evidence" value="ECO:0007669"/>
    <property type="project" value="InterPro"/>
</dbReference>
<dbReference type="PANTHER" id="PTHR11079:SF161">
    <property type="entry name" value="CMP_DCMP-TYPE DEAMINASE DOMAIN-CONTAINING PROTEIN"/>
    <property type="match status" value="1"/>
</dbReference>
<dbReference type="PANTHER" id="PTHR11079">
    <property type="entry name" value="CYTOSINE DEAMINASE FAMILY MEMBER"/>
    <property type="match status" value="1"/>
</dbReference>
<evidence type="ECO:0000256" key="3">
    <source>
        <dbReference type="ARBA" id="ARBA00022801"/>
    </source>
</evidence>
<organism evidence="6">
    <name type="scientific">Oscillatoriales cyanobacterium SpSt-418</name>
    <dbReference type="NCBI Taxonomy" id="2282169"/>
    <lineage>
        <taxon>Bacteria</taxon>
        <taxon>Bacillati</taxon>
        <taxon>Cyanobacteriota</taxon>
        <taxon>Cyanophyceae</taxon>
        <taxon>Oscillatoriophycideae</taxon>
        <taxon>Oscillatoriales</taxon>
    </lineage>
</organism>
<evidence type="ECO:0000313" key="6">
    <source>
        <dbReference type="EMBL" id="HFM98924.1"/>
    </source>
</evidence>
<comment type="caution">
    <text evidence="6">The sequence shown here is derived from an EMBL/GenBank/DDBJ whole genome shotgun (WGS) entry which is preliminary data.</text>
</comment>
<dbReference type="Gene3D" id="3.40.140.10">
    <property type="entry name" value="Cytidine Deaminase, domain 2"/>
    <property type="match status" value="1"/>
</dbReference>
<dbReference type="SUPFAM" id="SSF53927">
    <property type="entry name" value="Cytidine deaminase-like"/>
    <property type="match status" value="1"/>
</dbReference>
<evidence type="ECO:0000256" key="1">
    <source>
        <dbReference type="ARBA" id="ARBA00006576"/>
    </source>
</evidence>
<dbReference type="GO" id="GO:0006152">
    <property type="term" value="P:purine nucleoside catabolic process"/>
    <property type="evidence" value="ECO:0007669"/>
    <property type="project" value="TreeGrafter"/>
</dbReference>
<dbReference type="EMBL" id="DSRU01000215">
    <property type="protein sequence ID" value="HFM98924.1"/>
    <property type="molecule type" value="Genomic_DNA"/>
</dbReference>